<dbReference type="InterPro" id="IPR023346">
    <property type="entry name" value="Lysozyme-like_dom_sf"/>
</dbReference>
<dbReference type="Gene3D" id="1.25.20.10">
    <property type="entry name" value="Bacterial muramidases"/>
    <property type="match status" value="1"/>
</dbReference>
<comment type="caution">
    <text evidence="6">The sequence shown here is derived from an EMBL/GenBank/DDBJ whole genome shotgun (WGS) entry which is preliminary data.</text>
</comment>
<comment type="similarity">
    <text evidence="1">Belongs to the transglycosylase Slt family.</text>
</comment>
<dbReference type="RefSeq" id="WP_163888966.1">
    <property type="nucleotide sequence ID" value="NZ_JAAFYS010000001.1"/>
</dbReference>
<evidence type="ECO:0000259" key="5">
    <source>
        <dbReference type="Pfam" id="PF01464"/>
    </source>
</evidence>
<protein>
    <submittedName>
        <fullName evidence="6">Lytic transglycosylase domain-containing protein</fullName>
    </submittedName>
</protein>
<evidence type="ECO:0000256" key="3">
    <source>
        <dbReference type="ARBA" id="ARBA00022729"/>
    </source>
</evidence>
<evidence type="ECO:0000313" key="7">
    <source>
        <dbReference type="Proteomes" id="UP000474757"/>
    </source>
</evidence>
<dbReference type="CDD" id="cd13401">
    <property type="entry name" value="Slt70-like"/>
    <property type="match status" value="1"/>
</dbReference>
<feature type="chain" id="PRO_5025396327" evidence="4">
    <location>
        <begin position="21"/>
        <end position="686"/>
    </location>
</feature>
<dbReference type="Proteomes" id="UP000474757">
    <property type="component" value="Unassembled WGS sequence"/>
</dbReference>
<gene>
    <name evidence="6" type="ORF">GZA08_00545</name>
</gene>
<evidence type="ECO:0000313" key="6">
    <source>
        <dbReference type="EMBL" id="NDU99455.1"/>
    </source>
</evidence>
<dbReference type="Gene3D" id="1.10.530.10">
    <property type="match status" value="1"/>
</dbReference>
<keyword evidence="3 4" id="KW-0732">Signal</keyword>
<name>A0A6B2JZA4_9RHOB</name>
<feature type="domain" description="Transglycosylase SLT" evidence="5">
    <location>
        <begin position="486"/>
        <end position="587"/>
    </location>
</feature>
<keyword evidence="7" id="KW-1185">Reference proteome</keyword>
<comment type="similarity">
    <text evidence="2">Belongs to the virb1 family.</text>
</comment>
<dbReference type="GO" id="GO:0042597">
    <property type="term" value="C:periplasmic space"/>
    <property type="evidence" value="ECO:0007669"/>
    <property type="project" value="InterPro"/>
</dbReference>
<dbReference type="AlphaFoldDB" id="A0A6B2JZA4"/>
<dbReference type="InterPro" id="IPR008939">
    <property type="entry name" value="Lytic_TGlycosylase_superhlx_U"/>
</dbReference>
<sequence length="686" mass="74808">MLRQLCLTACLCLPPALAPAQEAFQSAVPALRDEQWDVAAALARPDGEVAEALITWMRLREGTASFPEYPAFLAAHPTWPGLERLRAEGERLISPGTQPAEVAAYFADEAPQTGEGVARYAEALIALGRGVEAEAVLMEGWVGLGLDEEGEAALLQSFGEELTPLHPARVEAMLWRWRTRDAERLLPFLSQSERALAEARIALIRGEGDAAEKIAAVPADLAGHPGLAVDRMNRAADEGDYTQAIAIMSAQSGSAAELGQPFRWASWRASLARWLMRDGRPQEAYDLASSHHLEADGTLYADLEWLAGFIALTDLNDPALADGHFRAFLASVDGPVSLSRGHYWRGRALEAAGDGAGSTAEYQAAAEFQTAYYGLLATEALGLPLSPELAGTELPGWEGAPFLSTEVGRALELLLPGEDWVTSALFTLRLANDLDEAGLRQFAALLEEDERPYLLTVLGKVAAERGILIPEAYFPLHPLTGMDLPVAPELALSIARRESEFNQYVGSPVGAQGLMQLMPGTAREVAVNQGLDYEYERLTQDWQYNARLGSTYLAGLEEEFGPSPVMIAAGYNAGPSRPRQWMEARGDPRDPEAGVDVVDWIEHIPFTETRNYVQRVAESLPVYQARLGEPQPGPLRFLSLLRGEKPFIRPRSRPTQSELEQLRVRAIEGRATEIAPDVSLRPLARP</sequence>
<organism evidence="6 7">
    <name type="scientific">Pseudoroseicyclus tamaricis</name>
    <dbReference type="NCBI Taxonomy" id="2705421"/>
    <lineage>
        <taxon>Bacteria</taxon>
        <taxon>Pseudomonadati</taxon>
        <taxon>Pseudomonadota</taxon>
        <taxon>Alphaproteobacteria</taxon>
        <taxon>Rhodobacterales</taxon>
        <taxon>Paracoccaceae</taxon>
        <taxon>Pseudoroseicyclus</taxon>
    </lineage>
</organism>
<evidence type="ECO:0000256" key="1">
    <source>
        <dbReference type="ARBA" id="ARBA00007734"/>
    </source>
</evidence>
<dbReference type="PANTHER" id="PTHR37423">
    <property type="entry name" value="SOLUBLE LYTIC MUREIN TRANSGLYCOSYLASE-RELATED"/>
    <property type="match status" value="1"/>
</dbReference>
<proteinExistence type="inferred from homology"/>
<evidence type="ECO:0000256" key="2">
    <source>
        <dbReference type="ARBA" id="ARBA00009387"/>
    </source>
</evidence>
<evidence type="ECO:0000256" key="4">
    <source>
        <dbReference type="SAM" id="SignalP"/>
    </source>
</evidence>
<reference evidence="6 7" key="1">
    <citation type="submission" date="2020-02" db="EMBL/GenBank/DDBJ databases">
        <title>Pseudoroseicyclus tamarix, sp. nov., isolated from offshore sediment of a Tamarix chinensis forest.</title>
        <authorList>
            <person name="Gai Y."/>
        </authorList>
    </citation>
    <scope>NUCLEOTIDE SEQUENCE [LARGE SCALE GENOMIC DNA]</scope>
    <source>
        <strain evidence="6 7">CLL3-39</strain>
    </source>
</reference>
<dbReference type="SUPFAM" id="SSF53955">
    <property type="entry name" value="Lysozyme-like"/>
    <property type="match status" value="1"/>
</dbReference>
<dbReference type="PANTHER" id="PTHR37423:SF2">
    <property type="entry name" value="MEMBRANE-BOUND LYTIC MUREIN TRANSGLYCOSYLASE C"/>
    <property type="match status" value="1"/>
</dbReference>
<dbReference type="Pfam" id="PF01464">
    <property type="entry name" value="SLT"/>
    <property type="match status" value="1"/>
</dbReference>
<dbReference type="InterPro" id="IPR008258">
    <property type="entry name" value="Transglycosylase_SLT_dom_1"/>
</dbReference>
<dbReference type="EMBL" id="JAAGAB010000001">
    <property type="protein sequence ID" value="NDU99455.1"/>
    <property type="molecule type" value="Genomic_DNA"/>
</dbReference>
<feature type="signal peptide" evidence="4">
    <location>
        <begin position="1"/>
        <end position="20"/>
    </location>
</feature>
<dbReference type="SUPFAM" id="SSF48435">
    <property type="entry name" value="Bacterial muramidases"/>
    <property type="match status" value="1"/>
</dbReference>
<accession>A0A6B2JZA4</accession>
<dbReference type="GO" id="GO:0004553">
    <property type="term" value="F:hydrolase activity, hydrolyzing O-glycosyl compounds"/>
    <property type="evidence" value="ECO:0007669"/>
    <property type="project" value="InterPro"/>
</dbReference>